<evidence type="ECO:0000256" key="2">
    <source>
        <dbReference type="SAM" id="MobiDB-lite"/>
    </source>
</evidence>
<organism evidence="3">
    <name type="scientific">Mesorhizobium sp. WSM2240</name>
    <dbReference type="NCBI Taxonomy" id="3228851"/>
    <lineage>
        <taxon>Bacteria</taxon>
        <taxon>Pseudomonadati</taxon>
        <taxon>Pseudomonadota</taxon>
        <taxon>Alphaproteobacteria</taxon>
        <taxon>Hyphomicrobiales</taxon>
        <taxon>Phyllobacteriaceae</taxon>
        <taxon>Mesorhizobium</taxon>
    </lineage>
</organism>
<keyword evidence="1" id="KW-0175">Coiled coil</keyword>
<proteinExistence type="predicted"/>
<dbReference type="AlphaFoldDB" id="A0AAU8CUK1"/>
<dbReference type="RefSeq" id="WP_353641962.1">
    <property type="nucleotide sequence ID" value="NZ_CP159253.1"/>
</dbReference>
<gene>
    <name evidence="3" type="ORF">ABVK50_08570</name>
</gene>
<evidence type="ECO:0000256" key="1">
    <source>
        <dbReference type="SAM" id="Coils"/>
    </source>
</evidence>
<dbReference type="Gene3D" id="1.10.530.10">
    <property type="match status" value="1"/>
</dbReference>
<evidence type="ECO:0000313" key="3">
    <source>
        <dbReference type="EMBL" id="XCG50511.1"/>
    </source>
</evidence>
<dbReference type="InterPro" id="IPR023346">
    <property type="entry name" value="Lysozyme-like_dom_sf"/>
</dbReference>
<feature type="compositionally biased region" description="Low complexity" evidence="2">
    <location>
        <begin position="607"/>
        <end position="625"/>
    </location>
</feature>
<feature type="region of interest" description="Disordered" evidence="2">
    <location>
        <begin position="596"/>
        <end position="625"/>
    </location>
</feature>
<accession>A0AAU8CUK1</accession>
<dbReference type="EMBL" id="CP159253">
    <property type="protein sequence ID" value="XCG50511.1"/>
    <property type="molecule type" value="Genomic_DNA"/>
</dbReference>
<dbReference type="SUPFAM" id="SSF53955">
    <property type="entry name" value="Lysozyme-like"/>
    <property type="match status" value="1"/>
</dbReference>
<name>A0AAU8CUK1_9HYPH</name>
<protein>
    <submittedName>
        <fullName evidence="3">Phage tail tape measure protein</fullName>
    </submittedName>
</protein>
<feature type="coiled-coil region" evidence="1">
    <location>
        <begin position="327"/>
        <end position="354"/>
    </location>
</feature>
<reference evidence="3" key="1">
    <citation type="submission" date="2024-06" db="EMBL/GenBank/DDBJ databases">
        <title>Mesorhizobium karijinii sp. nov., a symbiont of the iconic Swainsona formosa from arid Australia.</title>
        <authorList>
            <person name="Hill Y.J."/>
            <person name="Watkin E.L.J."/>
            <person name="O'Hara G.W."/>
            <person name="Terpolilli J."/>
            <person name="Tye M.L."/>
            <person name="Kohlmeier M.G."/>
        </authorList>
    </citation>
    <scope>NUCLEOTIDE SEQUENCE</scope>
    <source>
        <strain evidence="3">WSM2240</strain>
    </source>
</reference>
<sequence length="915" mass="97036">MARETEQLVVSLEARIRDFERNFQKAGKTANDNFDRIEKRAKRSGDVLERSLGGAASRAGAALKTFGTGFAGGILGGLTVGGLQQIAGSIRDVANSVALIGSNAKMAGLTNKAFQELSYVAEQSRIGVDTLADGMKELQLRADEFIATGGGPAAESFQRLGFTAEELKTKLKDPSALLVEIIGRMEQLDKAAQIRVSDELFGGSAGERFVELLDKGAAGIRKMIQEANEFGLVLSDDVIARADEIDRKFNLISRTISTRLKGSIVEATGALLEWFDGFNAIEAQQTRTLGNELADIGKRRLDIENQILKLRGDKDSTIGGALFGGAYDKQIEHLERESAELHETEQRILKVLGERSSDAADAAKEAAPEVGKLNSAIQDTSTATGGAASGLNSYADAIRALKGEIPELAEQLATLDARAKIDSTYRAALQKARTIGEVQQANVLRDKALGALASKDAHSAADKGMLDLIGFAEGTDKGRGYNETLGYGAFSGGAKNLVGMTLDEIDALQSSMLQHPDNTFNSSALGRYQIVQKTLRGLRNEMGLSGSETFSPELQDRLAQQLLRRRGNDVGGLRNEWEGLRRIDDATIRRAYDGNSLQAPAVDPGMQANQDAQQQQADAARQQAEEQASAYSRIIMGAKEYATAQQQERQALSMTGQAAAAFRAEQDMLNQAMQAGIQLSPQQRQEIQSLAQGMASAEAATMRFAETQEQAAELSQMFGQTAVDALHGILTGSMTAEEALANLGSQLLKMALQALLLGQGPLASIGGGGGGGGLFGALLGGLLGLAEGGRVRGRGTGTSDSIPAMLSDGEYVVNAKATRKYLPALEAINSGKAPAFATGGIVGRNSFANTYAPNLSINVAGSGNARQDAHLAHQIADHVDRALKANQPKDGFRRSQGQVLGEAARMLQRAGARQG</sequence>